<dbReference type="Pfam" id="PF10388">
    <property type="entry name" value="YkuI_C"/>
    <property type="match status" value="1"/>
</dbReference>
<accession>A0A6B8RU43</accession>
<dbReference type="KEGG" id="ppsc:EHS13_33165"/>
<dbReference type="PROSITE" id="PS50883">
    <property type="entry name" value="EAL"/>
    <property type="match status" value="1"/>
</dbReference>
<dbReference type="Gene3D" id="3.20.20.450">
    <property type="entry name" value="EAL domain"/>
    <property type="match status" value="1"/>
</dbReference>
<name>A0A6B8RU43_9BACL</name>
<dbReference type="InterPro" id="IPR050706">
    <property type="entry name" value="Cyclic-di-GMP_PDE-like"/>
</dbReference>
<gene>
    <name evidence="2" type="ORF">EHS13_33165</name>
</gene>
<dbReference type="InterPro" id="IPR018842">
    <property type="entry name" value="YkuI_C"/>
</dbReference>
<dbReference type="InterPro" id="IPR001633">
    <property type="entry name" value="EAL_dom"/>
</dbReference>
<dbReference type="SMART" id="SM00052">
    <property type="entry name" value="EAL"/>
    <property type="match status" value="1"/>
</dbReference>
<dbReference type="PANTHER" id="PTHR33121">
    <property type="entry name" value="CYCLIC DI-GMP PHOSPHODIESTERASE PDEF"/>
    <property type="match status" value="1"/>
</dbReference>
<evidence type="ECO:0000313" key="2">
    <source>
        <dbReference type="EMBL" id="QGQ99369.1"/>
    </source>
</evidence>
<protein>
    <submittedName>
        <fullName evidence="2">EAL domain-containing protein</fullName>
    </submittedName>
</protein>
<sequence length="406" mass="46863">MIGTGDDRFMYVYSKNNIPDMDRIVPFFQPIISLQTQRIIAYESLGREIVQGRVRSLGPFFADANITDDIHIKVDRHLRELAFAKMMRSDGDFQLFINLKPSWIYHMYNNTGDLPTLQLIDKYEIPPSRIVIEVVEEDFVGNLQDLREVLEVYRAKGCMLAIDDVGSGFSNLDRIAIIQPKILKIDLKILKKSAKHEGYRALLRSFSIIAAQMGASLLVEGVETKEDLQNAMLAGARYAQGFLFAPAEPEFLPEDHFTEMLREEMSLFHAQELKKHSRLFEIEQALNHLFSTEVIVQNAEEADEALERFAKFALDIALRYYICKEDGYQISSNFNRNPEGDWEKDEKFRGSNWIWRPYFIPNILTMKHYQIGILSQPYSDINTSSFIQTYSCPIGNGFYLFMDLAI</sequence>
<evidence type="ECO:0000313" key="3">
    <source>
        <dbReference type="Proteomes" id="UP000426246"/>
    </source>
</evidence>
<dbReference type="Gene3D" id="3.30.450.20">
    <property type="entry name" value="PAS domain"/>
    <property type="match status" value="1"/>
</dbReference>
<dbReference type="InterPro" id="IPR035919">
    <property type="entry name" value="EAL_sf"/>
</dbReference>
<keyword evidence="3" id="KW-1185">Reference proteome</keyword>
<dbReference type="GO" id="GO:0071111">
    <property type="term" value="F:cyclic-guanylate-specific phosphodiesterase activity"/>
    <property type="evidence" value="ECO:0007669"/>
    <property type="project" value="InterPro"/>
</dbReference>
<dbReference type="CDD" id="cd01948">
    <property type="entry name" value="EAL"/>
    <property type="match status" value="1"/>
</dbReference>
<organism evidence="2 3">
    <name type="scientific">Paenibacillus psychroresistens</name>
    <dbReference type="NCBI Taxonomy" id="1778678"/>
    <lineage>
        <taxon>Bacteria</taxon>
        <taxon>Bacillati</taxon>
        <taxon>Bacillota</taxon>
        <taxon>Bacilli</taxon>
        <taxon>Bacillales</taxon>
        <taxon>Paenibacillaceae</taxon>
        <taxon>Paenibacillus</taxon>
    </lineage>
</organism>
<proteinExistence type="predicted"/>
<dbReference type="EMBL" id="CP034235">
    <property type="protein sequence ID" value="QGQ99369.1"/>
    <property type="molecule type" value="Genomic_DNA"/>
</dbReference>
<dbReference type="InterPro" id="IPR029151">
    <property type="entry name" value="Sensor-like_sf"/>
</dbReference>
<dbReference type="Proteomes" id="UP000426246">
    <property type="component" value="Chromosome"/>
</dbReference>
<dbReference type="SUPFAM" id="SSF103190">
    <property type="entry name" value="Sensory domain-like"/>
    <property type="match status" value="1"/>
</dbReference>
<dbReference type="Pfam" id="PF00563">
    <property type="entry name" value="EAL"/>
    <property type="match status" value="1"/>
</dbReference>
<reference evidence="3" key="1">
    <citation type="submission" date="2018-11" db="EMBL/GenBank/DDBJ databases">
        <title>Complete genome sequence of Paenibacillus sp. ML311-T8.</title>
        <authorList>
            <person name="Nam Y.-D."/>
            <person name="Kang J."/>
            <person name="Chung W.-H."/>
            <person name="Park Y.S."/>
        </authorList>
    </citation>
    <scope>NUCLEOTIDE SEQUENCE [LARGE SCALE GENOMIC DNA]</scope>
    <source>
        <strain evidence="3">ML311-T8</strain>
    </source>
</reference>
<feature type="domain" description="EAL" evidence="1">
    <location>
        <begin position="7"/>
        <end position="261"/>
    </location>
</feature>
<dbReference type="PANTHER" id="PTHR33121:SF82">
    <property type="entry name" value="SIGNAL TRANSDUCTION PROTEIN CONTAINING A EAL DOMAIN"/>
    <property type="match status" value="1"/>
</dbReference>
<dbReference type="AlphaFoldDB" id="A0A6B8RU43"/>
<evidence type="ECO:0000259" key="1">
    <source>
        <dbReference type="PROSITE" id="PS50883"/>
    </source>
</evidence>
<dbReference type="SUPFAM" id="SSF141868">
    <property type="entry name" value="EAL domain-like"/>
    <property type="match status" value="1"/>
</dbReference>